<reference evidence="4" key="1">
    <citation type="submission" date="2018-05" db="EMBL/GenBank/DDBJ databases">
        <authorList>
            <person name="Li X."/>
        </authorList>
    </citation>
    <scope>NUCLEOTIDE SEQUENCE [LARGE SCALE GENOMIC DNA]</scope>
    <source>
        <strain evidence="4">LX32</strain>
    </source>
</reference>
<evidence type="ECO:0000313" key="3">
    <source>
        <dbReference type="EMBL" id="RAK56111.1"/>
    </source>
</evidence>
<evidence type="ECO:0000259" key="2">
    <source>
        <dbReference type="Pfam" id="PF00501"/>
    </source>
</evidence>
<evidence type="ECO:0000313" key="4">
    <source>
        <dbReference type="Proteomes" id="UP000249254"/>
    </source>
</evidence>
<comment type="similarity">
    <text evidence="1">Belongs to the ATP-dependent AMP-binding enzyme family.</text>
</comment>
<dbReference type="PANTHER" id="PTHR43201">
    <property type="entry name" value="ACYL-COA SYNTHETASE"/>
    <property type="match status" value="1"/>
</dbReference>
<dbReference type="Pfam" id="PF00501">
    <property type="entry name" value="AMP-binding"/>
    <property type="match status" value="1"/>
</dbReference>
<dbReference type="OrthoDB" id="9803968at2"/>
<dbReference type="RefSeq" id="WP_111529859.1">
    <property type="nucleotide sequence ID" value="NZ_JBHRSG010000003.1"/>
</dbReference>
<feature type="domain" description="AMP-dependent synthetase/ligase" evidence="2">
    <location>
        <begin position="53"/>
        <end position="430"/>
    </location>
</feature>
<dbReference type="InterPro" id="IPR020845">
    <property type="entry name" value="AMP-binding_CS"/>
</dbReference>
<name>A0A328AP64_9CAUL</name>
<dbReference type="Pfam" id="PF23562">
    <property type="entry name" value="AMP-binding_C_3"/>
    <property type="match status" value="1"/>
</dbReference>
<dbReference type="InterPro" id="IPR042099">
    <property type="entry name" value="ANL_N_sf"/>
</dbReference>
<dbReference type="Proteomes" id="UP000249254">
    <property type="component" value="Unassembled WGS sequence"/>
</dbReference>
<evidence type="ECO:0000256" key="1">
    <source>
        <dbReference type="ARBA" id="ARBA00006432"/>
    </source>
</evidence>
<organism evidence="3 4">
    <name type="scientific">Phenylobacterium soli</name>
    <dbReference type="NCBI Taxonomy" id="2170551"/>
    <lineage>
        <taxon>Bacteria</taxon>
        <taxon>Pseudomonadati</taxon>
        <taxon>Pseudomonadota</taxon>
        <taxon>Alphaproteobacteria</taxon>
        <taxon>Caulobacterales</taxon>
        <taxon>Caulobacteraceae</taxon>
        <taxon>Phenylobacterium</taxon>
    </lineage>
</organism>
<comment type="caution">
    <text evidence="3">The sequence shown here is derived from an EMBL/GenBank/DDBJ whole genome shotgun (WGS) entry which is preliminary data.</text>
</comment>
<proteinExistence type="inferred from homology"/>
<dbReference type="GO" id="GO:0006631">
    <property type="term" value="P:fatty acid metabolic process"/>
    <property type="evidence" value="ECO:0007669"/>
    <property type="project" value="TreeGrafter"/>
</dbReference>
<keyword evidence="4" id="KW-1185">Reference proteome</keyword>
<sequence length="597" mass="63508">MSDAALAKPAPAPFREARLMPVDLDVERRANGAILITSRVPLRAYDANIPAAFARRAALTPDKPAIAQRGADGAWAYTTFAQLKRDMDAATQWLLDRPQPGPVLILAGNTPAFAVMSFAAQASGRAACPVSTTYAALGGDFGRLAHVIAKVKPGVIFAEDSAACARALETLELGGAEIVTTDPSAITMPATAYAEVLATPVTAAVEAEIAALQPGDRAALMLTSGSTGLPKVVPITFDNLAANTAQCQQTIGEAAGWHEVMLDWLPWHHAAGAFVLRATLLEGGVLYIDDGKPAPGLFETSIRNLREIPVSYFNNVPLGYAMLVDALEKDPVLRATFFQKMRLMLYGGAGLSQAVYDRLQALAVAETGCRIMMTSGYGMTETVSAFMVIHFETDKVGIGLPAPGTTIKLWPVGERYEVRAKGPNVTAGYLDEPEKTAAAFDEEGFYRTGDLAVFHDPNDPGQGLAFAGRAAEEFKLSSGTWVYGGALRDGILKALSPLVTDLVLCDDGRPWLGVMLWANGEVDRAEIVRRLAAFNTSQHGGAARVKRALLLAEPPSANAHEISDKGTINRRAVIDRRAGEVERLYAGTPDPDVIVLG</sequence>
<dbReference type="GO" id="GO:0031956">
    <property type="term" value="F:medium-chain fatty acid-CoA ligase activity"/>
    <property type="evidence" value="ECO:0007669"/>
    <property type="project" value="TreeGrafter"/>
</dbReference>
<dbReference type="EMBL" id="QFYQ01000001">
    <property type="protein sequence ID" value="RAK56111.1"/>
    <property type="molecule type" value="Genomic_DNA"/>
</dbReference>
<dbReference type="PANTHER" id="PTHR43201:SF8">
    <property type="entry name" value="ACYL-COA SYNTHETASE FAMILY MEMBER 3"/>
    <property type="match status" value="1"/>
</dbReference>
<gene>
    <name evidence="3" type="ORF">DJ017_17130</name>
</gene>
<dbReference type="AlphaFoldDB" id="A0A328AP64"/>
<protein>
    <submittedName>
        <fullName evidence="3">Acyl-CoA synthetase</fullName>
    </submittedName>
</protein>
<dbReference type="InterPro" id="IPR000873">
    <property type="entry name" value="AMP-dep_synth/lig_dom"/>
</dbReference>
<accession>A0A328AP64</accession>
<dbReference type="PROSITE" id="PS00455">
    <property type="entry name" value="AMP_BINDING"/>
    <property type="match status" value="1"/>
</dbReference>
<dbReference type="Gene3D" id="3.40.50.12780">
    <property type="entry name" value="N-terminal domain of ligase-like"/>
    <property type="match status" value="1"/>
</dbReference>
<dbReference type="SUPFAM" id="SSF56801">
    <property type="entry name" value="Acetyl-CoA synthetase-like"/>
    <property type="match status" value="1"/>
</dbReference>